<name>A0A399T0W9_9BACT</name>
<dbReference type="PANTHER" id="PTHR30068">
    <property type="entry name" value="URONATE ISOMERASE"/>
    <property type="match status" value="1"/>
</dbReference>
<dbReference type="PANTHER" id="PTHR30068:SF3">
    <property type="entry name" value="PHOSPHOLIPID_GLYCEROL ACYLTRANSFERASE DOMAIN-CONTAINING PROTEIN"/>
    <property type="match status" value="1"/>
</dbReference>
<dbReference type="EMBL" id="QWGR01000002">
    <property type="protein sequence ID" value="RIJ50090.1"/>
    <property type="molecule type" value="Genomic_DNA"/>
</dbReference>
<dbReference type="GO" id="GO:0042840">
    <property type="term" value="P:D-glucuronate catabolic process"/>
    <property type="evidence" value="ECO:0007669"/>
    <property type="project" value="TreeGrafter"/>
</dbReference>
<evidence type="ECO:0000313" key="2">
    <source>
        <dbReference type="EMBL" id="RIJ50090.1"/>
    </source>
</evidence>
<keyword evidence="3" id="KW-1185">Reference proteome</keyword>
<protein>
    <recommendedName>
        <fullName evidence="1">Phospholipid/glycerol acyltransferase domain-containing protein</fullName>
    </recommendedName>
</protein>
<dbReference type="InterPro" id="IPR002123">
    <property type="entry name" value="Plipid/glycerol_acylTrfase"/>
</dbReference>
<evidence type="ECO:0000259" key="1">
    <source>
        <dbReference type="Pfam" id="PF01553"/>
    </source>
</evidence>
<organism evidence="2 3">
    <name type="scientific">Maribellus luteus</name>
    <dbReference type="NCBI Taxonomy" id="2305463"/>
    <lineage>
        <taxon>Bacteria</taxon>
        <taxon>Pseudomonadati</taxon>
        <taxon>Bacteroidota</taxon>
        <taxon>Bacteroidia</taxon>
        <taxon>Marinilabiliales</taxon>
        <taxon>Prolixibacteraceae</taxon>
        <taxon>Maribellus</taxon>
    </lineage>
</organism>
<comment type="caution">
    <text evidence="2">The sequence shown here is derived from an EMBL/GenBank/DDBJ whole genome shotgun (WGS) entry which is preliminary data.</text>
</comment>
<dbReference type="OrthoDB" id="1078132at2"/>
<dbReference type="Proteomes" id="UP000265926">
    <property type="component" value="Unassembled WGS sequence"/>
</dbReference>
<sequence length="380" mass="44728">MTGYNFDDIRPYYDSEVKQKMRLLLKDKVFDEVLMILFKNRPKVEMVKFQLRRIKSVKQLQGVFVYDLLHWLVDKTSNGLKCSGIDKLDKKKPYLFISNHRDIILDAALLNVLIFEHGMNTTEIAIGDNLLQYEWIEHTVKLNRSFVIRRNLAPRDLMTASRKVSHFIRKSITEDKMSIWIAQREGRTKDGNDKTQDSVLKMLNMSNKNTISEGFNELNIVPVSISYEIEPCGLAKLKELIKKEHYGQLKTSKDDLKSMSMGMFAPKGRMRFAFGDPIETHFPPAENNEQRNKYIRDIAEMIDTQIYKNFKLWPSNYVAYDMLMQEHRFKDKYTAEEQMKFEIMVEQAMVHVDFPVTDIQERFLKLYANPVINKLKVKNI</sequence>
<dbReference type="GO" id="GO:0019698">
    <property type="term" value="P:D-galacturonate catabolic process"/>
    <property type="evidence" value="ECO:0007669"/>
    <property type="project" value="TreeGrafter"/>
</dbReference>
<reference evidence="2 3" key="1">
    <citation type="submission" date="2018-08" db="EMBL/GenBank/DDBJ databases">
        <title>Pallidiluteibacterium maritimus gen. nov., sp. nov., isolated from coastal sediment.</title>
        <authorList>
            <person name="Zhou L.Y."/>
        </authorList>
    </citation>
    <scope>NUCLEOTIDE SEQUENCE [LARGE SCALE GENOMIC DNA]</scope>
    <source>
        <strain evidence="2 3">XSD2</strain>
    </source>
</reference>
<dbReference type="SUPFAM" id="SSF69593">
    <property type="entry name" value="Glycerol-3-phosphate (1)-acyltransferase"/>
    <property type="match status" value="1"/>
</dbReference>
<accession>A0A399T0W9</accession>
<evidence type="ECO:0000313" key="3">
    <source>
        <dbReference type="Proteomes" id="UP000265926"/>
    </source>
</evidence>
<dbReference type="Pfam" id="PF01553">
    <property type="entry name" value="Acyltransferase"/>
    <property type="match status" value="1"/>
</dbReference>
<dbReference type="GO" id="GO:0016746">
    <property type="term" value="F:acyltransferase activity"/>
    <property type="evidence" value="ECO:0007669"/>
    <property type="project" value="InterPro"/>
</dbReference>
<proteinExistence type="predicted"/>
<dbReference type="AlphaFoldDB" id="A0A399T0W9"/>
<gene>
    <name evidence="2" type="ORF">D1614_04920</name>
</gene>
<feature type="domain" description="Phospholipid/glycerol acyltransferase" evidence="1">
    <location>
        <begin position="80"/>
        <end position="190"/>
    </location>
</feature>
<dbReference type="RefSeq" id="WP_119436777.1">
    <property type="nucleotide sequence ID" value="NZ_QWGR01000002.1"/>
</dbReference>